<dbReference type="Pfam" id="PF08759">
    <property type="entry name" value="GT-D"/>
    <property type="match status" value="1"/>
</dbReference>
<comment type="caution">
    <text evidence="2">The sequence shown here is derived from an EMBL/GenBank/DDBJ whole genome shotgun (WGS) entry which is preliminary data.</text>
</comment>
<gene>
    <name evidence="2" type="ORF">HRAG_01810</name>
</gene>
<protein>
    <recommendedName>
        <fullName evidence="1">Glycosyltransferase GT-D fold domain-containing protein</fullName>
    </recommendedName>
</protein>
<name>C3XIB4_9HELI</name>
<feature type="domain" description="Glycosyltransferase GT-D fold" evidence="1">
    <location>
        <begin position="74"/>
        <end position="289"/>
    </location>
</feature>
<evidence type="ECO:0000259" key="1">
    <source>
        <dbReference type="Pfam" id="PF08759"/>
    </source>
</evidence>
<evidence type="ECO:0000313" key="2">
    <source>
        <dbReference type="EMBL" id="EEO24753.1"/>
    </source>
</evidence>
<keyword evidence="3" id="KW-1185">Reference proteome</keyword>
<dbReference type="Proteomes" id="UP000005085">
    <property type="component" value="Unassembled WGS sequence"/>
</dbReference>
<dbReference type="eggNOG" id="COG1442">
    <property type="taxonomic scope" value="Bacteria"/>
</dbReference>
<accession>C3XIB4</accession>
<dbReference type="EMBL" id="ACDN02000069">
    <property type="protein sequence ID" value="EEO24753.1"/>
    <property type="molecule type" value="Genomic_DNA"/>
</dbReference>
<organism evidence="2 3">
    <name type="scientific">Helicobacter bilis ATCC 43879</name>
    <dbReference type="NCBI Taxonomy" id="613026"/>
    <lineage>
        <taxon>Bacteria</taxon>
        <taxon>Pseudomonadati</taxon>
        <taxon>Campylobacterota</taxon>
        <taxon>Epsilonproteobacteria</taxon>
        <taxon>Campylobacterales</taxon>
        <taxon>Helicobacteraceae</taxon>
        <taxon>Helicobacter</taxon>
    </lineage>
</organism>
<dbReference type="RefSeq" id="WP_005219733.1">
    <property type="nucleotide sequence ID" value="NZ_KI392040.1"/>
</dbReference>
<dbReference type="InterPro" id="IPR014869">
    <property type="entry name" value="GT-D"/>
</dbReference>
<dbReference type="OrthoDB" id="796510at2"/>
<evidence type="ECO:0000313" key="3">
    <source>
        <dbReference type="Proteomes" id="UP000005085"/>
    </source>
</evidence>
<reference evidence="2 3" key="1">
    <citation type="journal article" date="2014" name="Genome Announc.">
        <title>Draft genome sequences of six enterohepatic helicobacter species isolated from humans and one from rhesus macaques.</title>
        <authorList>
            <person name="Shen Z."/>
            <person name="Sheh A."/>
            <person name="Young S.K."/>
            <person name="Abouelliel A."/>
            <person name="Ward D.V."/>
            <person name="Earl A.M."/>
            <person name="Fox J.G."/>
        </authorList>
    </citation>
    <scope>NUCLEOTIDE SEQUENCE [LARGE SCALE GENOMIC DNA]</scope>
    <source>
        <strain evidence="2 3">ATCC 43879</strain>
    </source>
</reference>
<sequence>MKYSLKRFLQNIIYLARYNLKDINNNSLVYMKHRINFAAKLRNEIKNDFDILKPPRVKSAADTMKELVNTNKSIIRFGDGEYIIMGGGGGIPFQEYNKELADKLSEIILSDYENLLIGLSGGHFHSPSPDANNIALEYDYSWVVENYNLIMKRTIPGKEYACGGISQVYAWDSNRKEETQKHYDMFKQIFSNKKIMLVCGDKILVDIKFNILEGSQVEYIYGPTKHAYGDIDRLRKELNDKVSGDEVLLFALGPAGKVLAYEMFLKGFRVLDIGHTIKDYDTYMRGVEMTDETIKDFFAPDE</sequence>
<dbReference type="AlphaFoldDB" id="C3XIB4"/>
<dbReference type="HOGENOM" id="CLU_057485_0_0_7"/>
<proteinExistence type="predicted"/>